<feature type="transmembrane region" description="Helical" evidence="4">
    <location>
        <begin position="52"/>
        <end position="68"/>
    </location>
</feature>
<keyword evidence="2 4" id="KW-1133">Transmembrane helix</keyword>
<dbReference type="AlphaFoldDB" id="A0A193LLI2"/>
<keyword evidence="3 4" id="KW-0472">Membrane</keyword>
<feature type="transmembrane region" description="Helical" evidence="4">
    <location>
        <begin position="12"/>
        <end position="32"/>
    </location>
</feature>
<proteinExistence type="predicted"/>
<organism evidence="5 6">
    <name type="scientific">Woeseia oceani</name>
    <dbReference type="NCBI Taxonomy" id="1548547"/>
    <lineage>
        <taxon>Bacteria</taxon>
        <taxon>Pseudomonadati</taxon>
        <taxon>Pseudomonadota</taxon>
        <taxon>Gammaproteobacteria</taxon>
        <taxon>Woeseiales</taxon>
        <taxon>Woeseiaceae</taxon>
        <taxon>Woeseia</taxon>
    </lineage>
</organism>
<dbReference type="STRING" id="1548547.BA177_13725"/>
<dbReference type="OrthoDB" id="7628497at2"/>
<feature type="transmembrane region" description="Helical" evidence="4">
    <location>
        <begin position="201"/>
        <end position="226"/>
    </location>
</feature>
<feature type="transmembrane region" description="Helical" evidence="4">
    <location>
        <begin position="132"/>
        <end position="150"/>
    </location>
</feature>
<evidence type="ECO:0000313" key="5">
    <source>
        <dbReference type="EMBL" id="ANO53249.1"/>
    </source>
</evidence>
<feature type="transmembrane region" description="Helical" evidence="4">
    <location>
        <begin position="105"/>
        <end position="125"/>
    </location>
</feature>
<dbReference type="Gene3D" id="1.20.1250.20">
    <property type="entry name" value="MFS general substrate transporter like domains"/>
    <property type="match status" value="1"/>
</dbReference>
<evidence type="ECO:0000256" key="3">
    <source>
        <dbReference type="ARBA" id="ARBA00023136"/>
    </source>
</evidence>
<evidence type="ECO:0000256" key="4">
    <source>
        <dbReference type="SAM" id="Phobius"/>
    </source>
</evidence>
<dbReference type="InterPro" id="IPR011701">
    <property type="entry name" value="MFS"/>
</dbReference>
<protein>
    <submittedName>
        <fullName evidence="5">MFS transporter</fullName>
    </submittedName>
</protein>
<evidence type="ECO:0000313" key="6">
    <source>
        <dbReference type="Proteomes" id="UP000092695"/>
    </source>
</evidence>
<feature type="transmembrane region" description="Helical" evidence="4">
    <location>
        <begin position="162"/>
        <end position="181"/>
    </location>
</feature>
<sequence>MRVSPDGAAARIFLSFLATAGLFYANIMPAIVDGLIGGLGFTPREAGFVGSANVYGAACGALIVVFLIRRIHWRPTAYGLLAGLISMDLLSMLVAVPEIMIPTRFLHGMIGGALVGIAFAVIARASKPDRTFGVLLVVQFGLGGLGNLYLPRLVPVFGTDALFLALIAFSLVTLAMLPFLAEYRPRAANAASTIDGKGIAVVPLALTLLAIFLFQAANMGLFAFIIGLARQATLELGFITWTLALSGWIGIVGALMVVGLHTRLGRTGPLAIALVVTVIGFWALHFSADETVFLIANGAMGITWAFVIPYLLGLAAEFDLTGQMAALGGFASKMGLASGPLVAGMLLGPGENYGLLINVGIAVLLASMVAGVMPALRQDRLARNGG</sequence>
<keyword evidence="1 4" id="KW-0812">Transmembrane</keyword>
<feature type="transmembrane region" description="Helical" evidence="4">
    <location>
        <begin position="294"/>
        <end position="312"/>
    </location>
</feature>
<evidence type="ECO:0000256" key="2">
    <source>
        <dbReference type="ARBA" id="ARBA00022989"/>
    </source>
</evidence>
<name>A0A193LLI2_9GAMM</name>
<feature type="transmembrane region" description="Helical" evidence="4">
    <location>
        <begin position="353"/>
        <end position="376"/>
    </location>
</feature>
<evidence type="ECO:0000256" key="1">
    <source>
        <dbReference type="ARBA" id="ARBA00022692"/>
    </source>
</evidence>
<feature type="transmembrane region" description="Helical" evidence="4">
    <location>
        <begin position="270"/>
        <end position="288"/>
    </location>
</feature>
<reference evidence="5 6" key="1">
    <citation type="submission" date="2016-06" db="EMBL/GenBank/DDBJ databases">
        <title>Complete genome sequence of a deep-branching marine Gamma Proteobacterium Woeseia oceani type strain XK5.</title>
        <authorList>
            <person name="Mu D."/>
            <person name="Du Z."/>
        </authorList>
    </citation>
    <scope>NUCLEOTIDE SEQUENCE [LARGE SCALE GENOMIC DNA]</scope>
    <source>
        <strain evidence="5 6">XK5</strain>
    </source>
</reference>
<dbReference type="Pfam" id="PF07690">
    <property type="entry name" value="MFS_1"/>
    <property type="match status" value="1"/>
</dbReference>
<keyword evidence="6" id="KW-1185">Reference proteome</keyword>
<dbReference type="KEGG" id="woc:BA177_13725"/>
<dbReference type="GO" id="GO:0022857">
    <property type="term" value="F:transmembrane transporter activity"/>
    <property type="evidence" value="ECO:0007669"/>
    <property type="project" value="InterPro"/>
</dbReference>
<dbReference type="InterPro" id="IPR036259">
    <property type="entry name" value="MFS_trans_sf"/>
</dbReference>
<dbReference type="Proteomes" id="UP000092695">
    <property type="component" value="Chromosome"/>
</dbReference>
<feature type="transmembrane region" description="Helical" evidence="4">
    <location>
        <begin position="238"/>
        <end position="258"/>
    </location>
</feature>
<dbReference type="SUPFAM" id="SSF103473">
    <property type="entry name" value="MFS general substrate transporter"/>
    <property type="match status" value="1"/>
</dbReference>
<gene>
    <name evidence="5" type="ORF">BA177_13725</name>
</gene>
<feature type="transmembrane region" description="Helical" evidence="4">
    <location>
        <begin position="80"/>
        <end position="99"/>
    </location>
</feature>
<accession>A0A193LLI2</accession>
<dbReference type="EMBL" id="CP016268">
    <property type="protein sequence ID" value="ANO53249.1"/>
    <property type="molecule type" value="Genomic_DNA"/>
</dbReference>
<feature type="transmembrane region" description="Helical" evidence="4">
    <location>
        <begin position="324"/>
        <end position="347"/>
    </location>
</feature>